<keyword evidence="1" id="KW-0472">Membrane</keyword>
<feature type="transmembrane region" description="Helical" evidence="1">
    <location>
        <begin position="276"/>
        <end position="295"/>
    </location>
</feature>
<accession>A0A9J6P7M6</accession>
<dbReference type="InterPro" id="IPR000620">
    <property type="entry name" value="EamA_dom"/>
</dbReference>
<proteinExistence type="predicted"/>
<keyword evidence="1" id="KW-0812">Transmembrane</keyword>
<feature type="transmembrane region" description="Helical" evidence="1">
    <location>
        <begin position="76"/>
        <end position="95"/>
    </location>
</feature>
<keyword evidence="1" id="KW-1133">Transmembrane helix</keyword>
<dbReference type="GO" id="GO:0016020">
    <property type="term" value="C:membrane"/>
    <property type="evidence" value="ECO:0007669"/>
    <property type="project" value="InterPro"/>
</dbReference>
<keyword evidence="4" id="KW-1185">Reference proteome</keyword>
<dbReference type="Pfam" id="PF00892">
    <property type="entry name" value="EamA"/>
    <property type="match status" value="2"/>
</dbReference>
<feature type="transmembrane region" description="Helical" evidence="1">
    <location>
        <begin position="249"/>
        <end position="270"/>
    </location>
</feature>
<dbReference type="PANTHER" id="PTHR22911:SF76">
    <property type="entry name" value="EAMA DOMAIN-CONTAINING PROTEIN"/>
    <property type="match status" value="1"/>
</dbReference>
<reference evidence="3" key="1">
    <citation type="submission" date="2022-06" db="EMBL/GenBank/DDBJ databases">
        <title>Isolation and Genomics of Futiania mangrovii gen. nov., sp. nov., a Rare and Metabolically-versatile member in the Class Alphaproteobacteria.</title>
        <authorList>
            <person name="Liu L."/>
            <person name="Huang W.-C."/>
            <person name="Pan J."/>
            <person name="Li J."/>
            <person name="Huang Y."/>
            <person name="Du H."/>
            <person name="Liu Y."/>
            <person name="Li M."/>
        </authorList>
    </citation>
    <scope>NUCLEOTIDE SEQUENCE</scope>
    <source>
        <strain evidence="3">FT118</strain>
    </source>
</reference>
<evidence type="ECO:0000256" key="1">
    <source>
        <dbReference type="SAM" id="Phobius"/>
    </source>
</evidence>
<dbReference type="Proteomes" id="UP001055804">
    <property type="component" value="Unassembled WGS sequence"/>
</dbReference>
<feature type="transmembrane region" description="Helical" evidence="1">
    <location>
        <begin position="101"/>
        <end position="119"/>
    </location>
</feature>
<feature type="transmembrane region" description="Helical" evidence="1">
    <location>
        <begin position="158"/>
        <end position="177"/>
    </location>
</feature>
<comment type="caution">
    <text evidence="3">The sequence shown here is derived from an EMBL/GenBank/DDBJ whole genome shotgun (WGS) entry which is preliminary data.</text>
</comment>
<dbReference type="PANTHER" id="PTHR22911">
    <property type="entry name" value="ACYL-MALONYL CONDENSING ENZYME-RELATED"/>
    <property type="match status" value="1"/>
</dbReference>
<feature type="domain" description="EamA" evidence="2">
    <location>
        <begin position="13"/>
        <end position="146"/>
    </location>
</feature>
<feature type="transmembrane region" description="Helical" evidence="1">
    <location>
        <begin position="43"/>
        <end position="64"/>
    </location>
</feature>
<dbReference type="RefSeq" id="WP_269330834.1">
    <property type="nucleotide sequence ID" value="NZ_JAMZFT010000001.1"/>
</dbReference>
<feature type="transmembrane region" description="Helical" evidence="1">
    <location>
        <begin position="131"/>
        <end position="152"/>
    </location>
</feature>
<organism evidence="3 4">
    <name type="scientific">Futiania mangrovi</name>
    <dbReference type="NCBI Taxonomy" id="2959716"/>
    <lineage>
        <taxon>Bacteria</taxon>
        <taxon>Pseudomonadati</taxon>
        <taxon>Pseudomonadota</taxon>
        <taxon>Alphaproteobacteria</taxon>
        <taxon>Futianiales</taxon>
        <taxon>Futianiaceae</taxon>
        <taxon>Futiania</taxon>
    </lineage>
</organism>
<gene>
    <name evidence="3" type="ORF">NJQ99_00420</name>
</gene>
<evidence type="ECO:0000259" key="2">
    <source>
        <dbReference type="Pfam" id="PF00892"/>
    </source>
</evidence>
<feature type="transmembrane region" description="Helical" evidence="1">
    <location>
        <begin position="221"/>
        <end position="242"/>
    </location>
</feature>
<evidence type="ECO:0000313" key="3">
    <source>
        <dbReference type="EMBL" id="MCP1334868.1"/>
    </source>
</evidence>
<feature type="transmembrane region" description="Helical" evidence="1">
    <location>
        <begin position="189"/>
        <end position="209"/>
    </location>
</feature>
<dbReference type="InterPro" id="IPR037185">
    <property type="entry name" value="EmrE-like"/>
</dbReference>
<dbReference type="SUPFAM" id="SSF103481">
    <property type="entry name" value="Multidrug resistance efflux transporter EmrE"/>
    <property type="match status" value="2"/>
</dbReference>
<dbReference type="AlphaFoldDB" id="A0A9J6P7M6"/>
<protein>
    <submittedName>
        <fullName evidence="3">DMT family transporter</fullName>
    </submittedName>
</protein>
<dbReference type="EMBL" id="JAMZFT010000001">
    <property type="protein sequence ID" value="MCP1334868.1"/>
    <property type="molecule type" value="Genomic_DNA"/>
</dbReference>
<sequence>MLSIPRVPSRRTAVVVALLGLLAVSHSVLFIRLADAPAVTIAFMRVLVGTLVFAPFGAAALRALEGVDPGIMRRAVLLSLGSGAFLAAHFASWIASMQRVSIAESMVLVSLTPIWIVLIDAALGRGAPGRLLAGAIALCLAGTAVLGFQGAQRVDGDLLGLGLATAGGVCMAVYLTAGRTARQHLPVTAYVTLCYGSAAAWLLAGALLGGVPLGGFGEQTWAAMIALGLVSQVIGHTSYNWTLGTLPPVFVAVCLLGEPILGALLGLLYLQEAIPPGAAAGGVLILAGLGLALAAELRKAG</sequence>
<feature type="domain" description="EamA" evidence="2">
    <location>
        <begin position="159"/>
        <end position="292"/>
    </location>
</feature>
<evidence type="ECO:0000313" key="4">
    <source>
        <dbReference type="Proteomes" id="UP001055804"/>
    </source>
</evidence>
<name>A0A9J6P7M6_9PROT</name>